<feature type="domain" description="HTH araC/xylS-type" evidence="4">
    <location>
        <begin position="187"/>
        <end position="285"/>
    </location>
</feature>
<gene>
    <name evidence="5" type="ORF">FRZ67_04860</name>
</gene>
<dbReference type="GO" id="GO:0043565">
    <property type="term" value="F:sequence-specific DNA binding"/>
    <property type="evidence" value="ECO:0007669"/>
    <property type="project" value="InterPro"/>
</dbReference>
<proteinExistence type="predicted"/>
<reference evidence="5 6" key="1">
    <citation type="journal article" date="2016" name="Int. J. Syst. Evol. Microbiol.">
        <title>Panacibacter ginsenosidivorans gen. nov., sp. nov., with ginsenoside converting activity isolated from soil of a ginseng field.</title>
        <authorList>
            <person name="Siddiqi M.Z."/>
            <person name="Muhammad Shafi S."/>
            <person name="Choi K.D."/>
            <person name="Im W.T."/>
        </authorList>
    </citation>
    <scope>NUCLEOTIDE SEQUENCE [LARGE SCALE GENOMIC DNA]</scope>
    <source>
        <strain evidence="5 6">Gsoil1550</strain>
    </source>
</reference>
<dbReference type="KEGG" id="pgin:FRZ67_04860"/>
<protein>
    <submittedName>
        <fullName evidence="5">Helix-turn-helix transcriptional regulator</fullName>
    </submittedName>
</protein>
<keyword evidence="1" id="KW-0805">Transcription regulation</keyword>
<dbReference type="GO" id="GO:0003700">
    <property type="term" value="F:DNA-binding transcription factor activity"/>
    <property type="evidence" value="ECO:0007669"/>
    <property type="project" value="InterPro"/>
</dbReference>
<dbReference type="Gene3D" id="1.10.10.60">
    <property type="entry name" value="Homeodomain-like"/>
    <property type="match status" value="2"/>
</dbReference>
<dbReference type="PROSITE" id="PS01124">
    <property type="entry name" value="HTH_ARAC_FAMILY_2"/>
    <property type="match status" value="1"/>
</dbReference>
<dbReference type="InterPro" id="IPR011051">
    <property type="entry name" value="RmlC_Cupin_sf"/>
</dbReference>
<evidence type="ECO:0000259" key="4">
    <source>
        <dbReference type="PROSITE" id="PS01124"/>
    </source>
</evidence>
<dbReference type="SMART" id="SM00342">
    <property type="entry name" value="HTH_ARAC"/>
    <property type="match status" value="1"/>
</dbReference>
<evidence type="ECO:0000256" key="3">
    <source>
        <dbReference type="ARBA" id="ARBA00023163"/>
    </source>
</evidence>
<dbReference type="AlphaFoldDB" id="A0A5B8V7A7"/>
<dbReference type="InterPro" id="IPR018060">
    <property type="entry name" value="HTH_AraC"/>
</dbReference>
<dbReference type="SUPFAM" id="SSF51182">
    <property type="entry name" value="RmlC-like cupins"/>
    <property type="match status" value="1"/>
</dbReference>
<keyword evidence="3" id="KW-0804">Transcription</keyword>
<dbReference type="InterPro" id="IPR014710">
    <property type="entry name" value="RmlC-like_jellyroll"/>
</dbReference>
<dbReference type="PANTHER" id="PTHR43280:SF27">
    <property type="entry name" value="TRANSCRIPTIONAL REGULATOR MTLR"/>
    <property type="match status" value="1"/>
</dbReference>
<dbReference type="InterPro" id="IPR009057">
    <property type="entry name" value="Homeodomain-like_sf"/>
</dbReference>
<evidence type="ECO:0000256" key="2">
    <source>
        <dbReference type="ARBA" id="ARBA00023125"/>
    </source>
</evidence>
<dbReference type="PANTHER" id="PTHR43280">
    <property type="entry name" value="ARAC-FAMILY TRANSCRIPTIONAL REGULATOR"/>
    <property type="match status" value="1"/>
</dbReference>
<organism evidence="5 6">
    <name type="scientific">Panacibacter ginsenosidivorans</name>
    <dbReference type="NCBI Taxonomy" id="1813871"/>
    <lineage>
        <taxon>Bacteria</taxon>
        <taxon>Pseudomonadati</taxon>
        <taxon>Bacteroidota</taxon>
        <taxon>Chitinophagia</taxon>
        <taxon>Chitinophagales</taxon>
        <taxon>Chitinophagaceae</taxon>
        <taxon>Panacibacter</taxon>
    </lineage>
</organism>
<keyword evidence="2" id="KW-0238">DNA-binding</keyword>
<sequence>MKPILRKVDTGYNYSFSVREDIFPYLYNHWHYHPEAELTLIRKGTGIRLVGDSVEQFEDNDLVLLGAELPHYWRSDALYFKEDPNVQVEAVAIHFKEDCWGKDFLEMPELSAVKKILQDAKRGLEITGKTKKILIPMMESMLKAKNAKRVILLLDMLYIIAASKELTTLSSNGFSKSYDHSNTDRINEIYNYTFNNFQQQVSIKTIAAAVNISPNSFCRYFKTRTLKTYWQFLLEVRIGYACKLLIENKLSVAKICYDCGFNNLSNFNRHFKHIVGMSPLQYSKTYLQDKRK</sequence>
<dbReference type="SUPFAM" id="SSF46689">
    <property type="entry name" value="Homeodomain-like"/>
    <property type="match status" value="2"/>
</dbReference>
<dbReference type="EMBL" id="CP042435">
    <property type="protein sequence ID" value="QEC66661.1"/>
    <property type="molecule type" value="Genomic_DNA"/>
</dbReference>
<dbReference type="Proteomes" id="UP000321533">
    <property type="component" value="Chromosome"/>
</dbReference>
<dbReference type="OrthoDB" id="745435at2"/>
<dbReference type="PROSITE" id="PS00041">
    <property type="entry name" value="HTH_ARAC_FAMILY_1"/>
    <property type="match status" value="1"/>
</dbReference>
<dbReference type="RefSeq" id="WP_147188461.1">
    <property type="nucleotide sequence ID" value="NZ_CP042435.1"/>
</dbReference>
<dbReference type="CDD" id="cd06976">
    <property type="entry name" value="cupin_MtlR-like_N"/>
    <property type="match status" value="1"/>
</dbReference>
<dbReference type="Pfam" id="PF12833">
    <property type="entry name" value="HTH_18"/>
    <property type="match status" value="1"/>
</dbReference>
<dbReference type="InterPro" id="IPR018062">
    <property type="entry name" value="HTH_AraC-typ_CS"/>
</dbReference>
<evidence type="ECO:0000313" key="5">
    <source>
        <dbReference type="EMBL" id="QEC66661.1"/>
    </source>
</evidence>
<keyword evidence="6" id="KW-1185">Reference proteome</keyword>
<dbReference type="Gene3D" id="2.60.120.10">
    <property type="entry name" value="Jelly Rolls"/>
    <property type="match status" value="1"/>
</dbReference>
<name>A0A5B8V7A7_9BACT</name>
<evidence type="ECO:0000256" key="1">
    <source>
        <dbReference type="ARBA" id="ARBA00023015"/>
    </source>
</evidence>
<evidence type="ECO:0000313" key="6">
    <source>
        <dbReference type="Proteomes" id="UP000321533"/>
    </source>
</evidence>
<accession>A0A5B8V7A7</accession>